<proteinExistence type="predicted"/>
<feature type="transmembrane region" description="Helical" evidence="7">
    <location>
        <begin position="74"/>
        <end position="92"/>
    </location>
</feature>
<comment type="subcellular location">
    <subcellularLocation>
        <location evidence="1">Cell membrane</location>
        <topology evidence="1">Multi-pass membrane protein</topology>
    </subcellularLocation>
</comment>
<dbReference type="KEGG" id="paj:PAJ_3687"/>
<dbReference type="Pfam" id="PF01810">
    <property type="entry name" value="LysE"/>
    <property type="match status" value="1"/>
</dbReference>
<dbReference type="eggNOG" id="COG1280">
    <property type="taxonomic scope" value="Bacteria"/>
</dbReference>
<feature type="transmembrane region" description="Helical" evidence="7">
    <location>
        <begin position="188"/>
        <end position="207"/>
    </location>
</feature>
<keyword evidence="6 7" id="KW-0472">Membrane</keyword>
<keyword evidence="5 7" id="KW-1133">Transmembrane helix</keyword>
<evidence type="ECO:0000256" key="3">
    <source>
        <dbReference type="ARBA" id="ARBA00022692"/>
    </source>
</evidence>
<organism evidence="8 9">
    <name type="scientific">Pantoea ananatis (strain AJ13355)</name>
    <dbReference type="NCBI Taxonomy" id="932677"/>
    <lineage>
        <taxon>Bacteria</taxon>
        <taxon>Pseudomonadati</taxon>
        <taxon>Pseudomonadota</taxon>
        <taxon>Gammaproteobacteria</taxon>
        <taxon>Enterobacterales</taxon>
        <taxon>Erwiniaceae</taxon>
        <taxon>Pantoea</taxon>
    </lineage>
</organism>
<evidence type="ECO:0000256" key="4">
    <source>
        <dbReference type="ARBA" id="ARBA00022970"/>
    </source>
</evidence>
<evidence type="ECO:0000256" key="1">
    <source>
        <dbReference type="ARBA" id="ARBA00004651"/>
    </source>
</evidence>
<dbReference type="InterPro" id="IPR001123">
    <property type="entry name" value="LeuE-type"/>
</dbReference>
<feature type="transmembrane region" description="Helical" evidence="7">
    <location>
        <begin position="151"/>
        <end position="176"/>
    </location>
</feature>
<accession>A0A0H3L350</accession>
<evidence type="ECO:0000313" key="8">
    <source>
        <dbReference type="EMBL" id="BAK13766.1"/>
    </source>
</evidence>
<dbReference type="PANTHER" id="PTHR30086">
    <property type="entry name" value="ARGININE EXPORTER PROTEIN ARGO"/>
    <property type="match status" value="1"/>
</dbReference>
<protein>
    <submittedName>
        <fullName evidence="8">Lysine exporter family protein YahN</fullName>
    </submittedName>
</protein>
<evidence type="ECO:0000256" key="6">
    <source>
        <dbReference type="ARBA" id="ARBA00023136"/>
    </source>
</evidence>
<dbReference type="AlphaFoldDB" id="A0A0H3L350"/>
<gene>
    <name evidence="8" type="primary">yahN</name>
    <name evidence="8" type="ordered locus">PAJ_3687</name>
</gene>
<sequence length="208" mass="22154">MWDMSSFFAALLVYSIGTASPGPGNLSIANAAMNYGRKAGLVLATGVISGSICWGLLTAFGVSAILVSSHGFIVWLKLLGAAYLLWLASKALRSAFRPGELSARPAQAHARLRGYYLQGLGLHLTNPKAALTWFTVTSVGLTNSAPQWQSYVLVATCALTGVMIFSLYALIFASQMAETYLNRARRSFDLICAGFYALVAVGFLLSLG</sequence>
<dbReference type="OrthoDB" id="9804822at2"/>
<feature type="transmembrane region" description="Helical" evidence="7">
    <location>
        <begin position="41"/>
        <end position="67"/>
    </location>
</feature>
<keyword evidence="4" id="KW-0029">Amino-acid transport</keyword>
<dbReference type="GO" id="GO:0005886">
    <property type="term" value="C:plasma membrane"/>
    <property type="evidence" value="ECO:0007669"/>
    <property type="project" value="UniProtKB-SubCell"/>
</dbReference>
<name>A0A0H3L350_PANAA</name>
<keyword evidence="4" id="KW-0813">Transport</keyword>
<evidence type="ECO:0000313" key="9">
    <source>
        <dbReference type="Proteomes" id="UP000006690"/>
    </source>
</evidence>
<evidence type="ECO:0000256" key="2">
    <source>
        <dbReference type="ARBA" id="ARBA00022475"/>
    </source>
</evidence>
<dbReference type="EMBL" id="AP012032">
    <property type="protein sequence ID" value="BAK13766.1"/>
    <property type="molecule type" value="Genomic_DNA"/>
</dbReference>
<dbReference type="RefSeq" id="WP_014595224.1">
    <property type="nucleotide sequence ID" value="NC_017531.2"/>
</dbReference>
<dbReference type="PATRIC" id="fig|932677.3.peg.4248"/>
<dbReference type="PANTHER" id="PTHR30086:SF20">
    <property type="entry name" value="ARGININE EXPORTER PROTEIN ARGO-RELATED"/>
    <property type="match status" value="1"/>
</dbReference>
<dbReference type="HOGENOM" id="CLU_079569_0_0_6"/>
<keyword evidence="2" id="KW-1003">Cell membrane</keyword>
<evidence type="ECO:0000256" key="7">
    <source>
        <dbReference type="SAM" id="Phobius"/>
    </source>
</evidence>
<keyword evidence="3 7" id="KW-0812">Transmembrane</keyword>
<reference evidence="9" key="1">
    <citation type="journal article" date="2012" name="Appl. Microbiol. Biotechnol.">
        <title>The complete genome sequence of Pantoea ananatis AJ13355, an organism with great biotechnological potential.</title>
        <authorList>
            <person name="Hara Y."/>
            <person name="Kadotani N."/>
            <person name="Izui H."/>
            <person name="Katashkina J.I."/>
            <person name="Kuvaeva T.M."/>
            <person name="Andreeva I.G."/>
            <person name="Golubeva L.I."/>
            <person name="Malko D.B."/>
            <person name="Makeev V.J."/>
            <person name="Mashko S.V."/>
            <person name="Kozlov Y.I."/>
        </authorList>
    </citation>
    <scope>NUCLEOTIDE SEQUENCE [LARGE SCALE GENOMIC DNA]</scope>
    <source>
        <strain evidence="9">AJ13355</strain>
    </source>
</reference>
<dbReference type="Proteomes" id="UP000006690">
    <property type="component" value="Chromosome"/>
</dbReference>
<dbReference type="GO" id="GO:0015171">
    <property type="term" value="F:amino acid transmembrane transporter activity"/>
    <property type="evidence" value="ECO:0007669"/>
    <property type="project" value="TreeGrafter"/>
</dbReference>
<evidence type="ECO:0000256" key="5">
    <source>
        <dbReference type="ARBA" id="ARBA00022989"/>
    </source>
</evidence>